<evidence type="ECO:0000313" key="2">
    <source>
        <dbReference type="EMBL" id="KRM09812.1"/>
    </source>
</evidence>
<dbReference type="Pfam" id="PF11148">
    <property type="entry name" value="DUF2922"/>
    <property type="match status" value="1"/>
</dbReference>
<gene>
    <name evidence="2" type="ORF">FC15_GL001582</name>
</gene>
<feature type="region of interest" description="Disordered" evidence="1">
    <location>
        <begin position="1"/>
        <end position="23"/>
    </location>
</feature>
<dbReference type="EMBL" id="AZFX01000044">
    <property type="protein sequence ID" value="KRM09812.1"/>
    <property type="molecule type" value="Genomic_DNA"/>
</dbReference>
<comment type="caution">
    <text evidence="2">The sequence shown here is derived from an EMBL/GenBank/DDBJ whole genome shotgun (WGS) entry which is preliminary data.</text>
</comment>
<sequence length="113" mass="12341">MTMKKLQMRYKGSTGKKHTLSMSDINEQLDDQTVREQMTAIATVGLFEKDKELLYAQPLAANYSETIITPIFNDEELVDEAGVAGADTSQAAADATTDLEDPATTPEDTVPQN</sequence>
<protein>
    <recommendedName>
        <fullName evidence="4">DUF2922 domain-containing protein</fullName>
    </recommendedName>
</protein>
<reference evidence="2 3" key="1">
    <citation type="journal article" date="2015" name="Genome Announc.">
        <title>Expanding the biotechnology potential of lactobacilli through comparative genomics of 213 strains and associated genera.</title>
        <authorList>
            <person name="Sun Z."/>
            <person name="Harris H.M."/>
            <person name="McCann A."/>
            <person name="Guo C."/>
            <person name="Argimon S."/>
            <person name="Zhang W."/>
            <person name="Yang X."/>
            <person name="Jeffery I.B."/>
            <person name="Cooney J.C."/>
            <person name="Kagawa T.F."/>
            <person name="Liu W."/>
            <person name="Song Y."/>
            <person name="Salvetti E."/>
            <person name="Wrobel A."/>
            <person name="Rasinkangas P."/>
            <person name="Parkhill J."/>
            <person name="Rea M.C."/>
            <person name="O'Sullivan O."/>
            <person name="Ritari J."/>
            <person name="Douillard F.P."/>
            <person name="Paul Ross R."/>
            <person name="Yang R."/>
            <person name="Briner A.E."/>
            <person name="Felis G.E."/>
            <person name="de Vos W.M."/>
            <person name="Barrangou R."/>
            <person name="Klaenhammer T.R."/>
            <person name="Caufield P.W."/>
            <person name="Cui Y."/>
            <person name="Zhang H."/>
            <person name="O'Toole P.W."/>
        </authorList>
    </citation>
    <scope>NUCLEOTIDE SEQUENCE [LARGE SCALE GENOMIC DNA]</scope>
    <source>
        <strain evidence="2 3">DSM 17758</strain>
    </source>
</reference>
<proteinExistence type="predicted"/>
<dbReference type="PATRIC" id="fig|1423735.3.peg.1641"/>
<dbReference type="AlphaFoldDB" id="A0A0R1W1Q9"/>
<name>A0A0R1W1Q9_9LACO</name>
<dbReference type="Proteomes" id="UP000051315">
    <property type="component" value="Unassembled WGS sequence"/>
</dbReference>
<evidence type="ECO:0000313" key="3">
    <source>
        <dbReference type="Proteomes" id="UP000051315"/>
    </source>
</evidence>
<evidence type="ECO:0008006" key="4">
    <source>
        <dbReference type="Google" id="ProtNLM"/>
    </source>
</evidence>
<evidence type="ECO:0000256" key="1">
    <source>
        <dbReference type="SAM" id="MobiDB-lite"/>
    </source>
</evidence>
<dbReference type="InterPro" id="IPR021321">
    <property type="entry name" value="DUF2922"/>
</dbReference>
<organism evidence="2 3">
    <name type="scientific">Lapidilactobacillus concavus DSM 17758</name>
    <dbReference type="NCBI Taxonomy" id="1423735"/>
    <lineage>
        <taxon>Bacteria</taxon>
        <taxon>Bacillati</taxon>
        <taxon>Bacillota</taxon>
        <taxon>Bacilli</taxon>
        <taxon>Lactobacillales</taxon>
        <taxon>Lactobacillaceae</taxon>
        <taxon>Lapidilactobacillus</taxon>
    </lineage>
</organism>
<feature type="compositionally biased region" description="Low complexity" evidence="1">
    <location>
        <begin position="82"/>
        <end position="96"/>
    </location>
</feature>
<accession>A0A0R1W1Q9</accession>
<dbReference type="STRING" id="1423735.FC15_GL001582"/>
<keyword evidence="3" id="KW-1185">Reference proteome</keyword>
<feature type="region of interest" description="Disordered" evidence="1">
    <location>
        <begin position="82"/>
        <end position="113"/>
    </location>
</feature>